<dbReference type="Gene3D" id="1.10.540.10">
    <property type="entry name" value="Acyl-CoA dehydrogenase/oxidase, N-terminal domain"/>
    <property type="match status" value="1"/>
</dbReference>
<dbReference type="EMBL" id="JACHJR010000001">
    <property type="protein sequence ID" value="MBB4950094.1"/>
    <property type="molecule type" value="Genomic_DNA"/>
</dbReference>
<keyword evidence="10" id="KW-1185">Reference proteome</keyword>
<dbReference type="SUPFAM" id="SSF56645">
    <property type="entry name" value="Acyl-CoA dehydrogenase NM domain-like"/>
    <property type="match status" value="1"/>
</dbReference>
<evidence type="ECO:0000259" key="6">
    <source>
        <dbReference type="Pfam" id="PF00441"/>
    </source>
</evidence>
<evidence type="ECO:0000313" key="10">
    <source>
        <dbReference type="Proteomes" id="UP000573327"/>
    </source>
</evidence>
<evidence type="ECO:0000256" key="5">
    <source>
        <dbReference type="RuleBase" id="RU362125"/>
    </source>
</evidence>
<name>A0A7W7SGP2_9ACTN</name>
<dbReference type="InterPro" id="IPR009100">
    <property type="entry name" value="AcylCoA_DH/oxidase_NM_dom_sf"/>
</dbReference>
<dbReference type="CDD" id="cd00567">
    <property type="entry name" value="ACAD"/>
    <property type="match status" value="1"/>
</dbReference>
<comment type="similarity">
    <text evidence="2 5">Belongs to the acyl-CoA dehydrogenase family.</text>
</comment>
<dbReference type="InterPro" id="IPR006091">
    <property type="entry name" value="Acyl-CoA_Oxase/DH_mid-dom"/>
</dbReference>
<dbReference type="PANTHER" id="PTHR43884:SF19">
    <property type="entry name" value="ACYL-COA DEHYDROGENASE FADE4-RELATED"/>
    <property type="match status" value="1"/>
</dbReference>
<feature type="domain" description="Acyl-CoA dehydrogenase/oxidase N-terminal" evidence="8">
    <location>
        <begin position="33"/>
        <end position="115"/>
    </location>
</feature>
<protein>
    <submittedName>
        <fullName evidence="9">Alkylation response protein AidB-like acyl-CoA dehydrogenase</fullName>
    </submittedName>
</protein>
<evidence type="ECO:0000313" key="9">
    <source>
        <dbReference type="EMBL" id="MBB4950094.1"/>
    </source>
</evidence>
<evidence type="ECO:0000256" key="1">
    <source>
        <dbReference type="ARBA" id="ARBA00001974"/>
    </source>
</evidence>
<feature type="domain" description="Acyl-CoA oxidase/dehydrogenase middle" evidence="7">
    <location>
        <begin position="125"/>
        <end position="222"/>
    </location>
</feature>
<dbReference type="InterPro" id="IPR037069">
    <property type="entry name" value="AcylCoA_DH/ox_N_sf"/>
</dbReference>
<accession>A0A7W7SGP2</accession>
<keyword evidence="4 5" id="KW-0274">FAD</keyword>
<dbReference type="SUPFAM" id="SSF47203">
    <property type="entry name" value="Acyl-CoA dehydrogenase C-terminal domain-like"/>
    <property type="match status" value="1"/>
</dbReference>
<evidence type="ECO:0000256" key="2">
    <source>
        <dbReference type="ARBA" id="ARBA00009347"/>
    </source>
</evidence>
<dbReference type="Gene3D" id="1.20.140.10">
    <property type="entry name" value="Butyryl-CoA Dehydrogenase, subunit A, domain 3"/>
    <property type="match status" value="1"/>
</dbReference>
<gene>
    <name evidence="9" type="ORF">F4556_005629</name>
</gene>
<comment type="caution">
    <text evidence="9">The sequence shown here is derived from an EMBL/GenBank/DDBJ whole genome shotgun (WGS) entry which is preliminary data.</text>
</comment>
<dbReference type="Pfam" id="PF02771">
    <property type="entry name" value="Acyl-CoA_dh_N"/>
    <property type="match status" value="1"/>
</dbReference>
<dbReference type="InterPro" id="IPR013786">
    <property type="entry name" value="AcylCoA_DH/ox_N"/>
</dbReference>
<dbReference type="GO" id="GO:0005886">
    <property type="term" value="C:plasma membrane"/>
    <property type="evidence" value="ECO:0007669"/>
    <property type="project" value="TreeGrafter"/>
</dbReference>
<organism evidence="9 10">
    <name type="scientific">Kitasatospora gansuensis</name>
    <dbReference type="NCBI Taxonomy" id="258050"/>
    <lineage>
        <taxon>Bacteria</taxon>
        <taxon>Bacillati</taxon>
        <taxon>Actinomycetota</taxon>
        <taxon>Actinomycetes</taxon>
        <taxon>Kitasatosporales</taxon>
        <taxon>Streptomycetaceae</taxon>
        <taxon>Kitasatospora</taxon>
    </lineage>
</organism>
<reference evidence="9 10" key="1">
    <citation type="submission" date="2020-08" db="EMBL/GenBank/DDBJ databases">
        <title>Sequencing the genomes of 1000 actinobacteria strains.</title>
        <authorList>
            <person name="Klenk H.-P."/>
        </authorList>
    </citation>
    <scope>NUCLEOTIDE SEQUENCE [LARGE SCALE GENOMIC DNA]</scope>
    <source>
        <strain evidence="9 10">DSM 44786</strain>
    </source>
</reference>
<comment type="cofactor">
    <cofactor evidence="1 5">
        <name>FAD</name>
        <dbReference type="ChEBI" id="CHEBI:57692"/>
    </cofactor>
</comment>
<dbReference type="Gene3D" id="2.40.110.10">
    <property type="entry name" value="Butyryl-CoA Dehydrogenase, subunit A, domain 2"/>
    <property type="match status" value="1"/>
</dbReference>
<dbReference type="AlphaFoldDB" id="A0A7W7SGP2"/>
<evidence type="ECO:0000256" key="4">
    <source>
        <dbReference type="ARBA" id="ARBA00022827"/>
    </source>
</evidence>
<sequence length="595" mass="65602">MPKADLTELAARLEAHLGDPHDPTSPMPFDQILDHDEREEFPYAFVNLLQRWGVHEYVIPKAQGGKAGDVEVGFNLLRLIARRDPTSATALMLTSLSFMPAWIAGTDEQKQYVVDLMKQGNKLAWGLSERHHGSDVLGNEMRAEKVDGGYLLTGEKWLIGNATVADGVSVFARTDPKGGPAGYSIFLVEKRNTPAGAVEELPNERLHGLRALDMSGIRLDGVFVPDEARLGHQGQGLEIALKSAQVARTTIGSMALAAVDTALRVTLDFTEQREIFGKKVSDIPYSRRQLTEVFADLMIADAVSLGAVRSLQVVPEQTSVWSSVAKYFVPTLLERSMAQLNIVLGARLYLRAHPHYGIYQKMLRDLLVAIFADGNTVVNLKNIALQLDGLLGTAAQDTVARAAADQRVPQLYGIDRELPLYRPWDQELFSRGKDDAVLAAPGSLDRLRELAAEAKGEEQVWLLRAVEVAAGLLGRAEAIHRRAGELRAGLGREYGQSAELFDLAKQYSALHATAACLHTFVHSHAALDDPLPSGALLLLQLERLHRLFSPHESVTDSAVVDEVMRVLRHLHRENRLFSYWQFPLATRTGVRHAQS</sequence>
<dbReference type="GO" id="GO:0050660">
    <property type="term" value="F:flavin adenine dinucleotide binding"/>
    <property type="evidence" value="ECO:0007669"/>
    <property type="project" value="InterPro"/>
</dbReference>
<keyword evidence="5" id="KW-0560">Oxidoreductase</keyword>
<dbReference type="Pfam" id="PF00441">
    <property type="entry name" value="Acyl-CoA_dh_1"/>
    <property type="match status" value="1"/>
</dbReference>
<dbReference type="InterPro" id="IPR046373">
    <property type="entry name" value="Acyl-CoA_Oxase/DH_mid-dom_sf"/>
</dbReference>
<dbReference type="PANTHER" id="PTHR43884">
    <property type="entry name" value="ACYL-COA DEHYDROGENASE"/>
    <property type="match status" value="1"/>
</dbReference>
<keyword evidence="3 5" id="KW-0285">Flavoprotein</keyword>
<evidence type="ECO:0000259" key="7">
    <source>
        <dbReference type="Pfam" id="PF02770"/>
    </source>
</evidence>
<evidence type="ECO:0000256" key="3">
    <source>
        <dbReference type="ARBA" id="ARBA00022630"/>
    </source>
</evidence>
<evidence type="ECO:0000259" key="8">
    <source>
        <dbReference type="Pfam" id="PF02771"/>
    </source>
</evidence>
<dbReference type="GO" id="GO:0003995">
    <property type="term" value="F:acyl-CoA dehydrogenase activity"/>
    <property type="evidence" value="ECO:0007669"/>
    <property type="project" value="TreeGrafter"/>
</dbReference>
<feature type="domain" description="Acyl-CoA dehydrogenase/oxidase C-terminal" evidence="6">
    <location>
        <begin position="234"/>
        <end position="384"/>
    </location>
</feature>
<dbReference type="Pfam" id="PF02770">
    <property type="entry name" value="Acyl-CoA_dh_M"/>
    <property type="match status" value="1"/>
</dbReference>
<dbReference type="InterPro" id="IPR036250">
    <property type="entry name" value="AcylCo_DH-like_C"/>
</dbReference>
<dbReference type="RefSeq" id="WP_313068735.1">
    <property type="nucleotide sequence ID" value="NZ_JACHJR010000001.1"/>
</dbReference>
<proteinExistence type="inferred from homology"/>
<dbReference type="InterPro" id="IPR009075">
    <property type="entry name" value="AcylCo_DH/oxidase_C"/>
</dbReference>
<dbReference type="Proteomes" id="UP000573327">
    <property type="component" value="Unassembled WGS sequence"/>
</dbReference>